<organism evidence="2 3">
    <name type="scientific">Thiocapsa rosea</name>
    <dbReference type="NCBI Taxonomy" id="69360"/>
    <lineage>
        <taxon>Bacteria</taxon>
        <taxon>Pseudomonadati</taxon>
        <taxon>Pseudomonadota</taxon>
        <taxon>Gammaproteobacteria</taxon>
        <taxon>Chromatiales</taxon>
        <taxon>Chromatiaceae</taxon>
        <taxon>Thiocapsa</taxon>
    </lineage>
</organism>
<protein>
    <submittedName>
        <fullName evidence="2">Uncharacterized protein</fullName>
    </submittedName>
</protein>
<dbReference type="EMBL" id="RBXL01000001">
    <property type="protein sequence ID" value="RKT47662.1"/>
    <property type="molecule type" value="Genomic_DNA"/>
</dbReference>
<feature type="region of interest" description="Disordered" evidence="1">
    <location>
        <begin position="1"/>
        <end position="34"/>
    </location>
</feature>
<reference evidence="2 3" key="1">
    <citation type="submission" date="2018-10" db="EMBL/GenBank/DDBJ databases">
        <title>Genomic Encyclopedia of Archaeal and Bacterial Type Strains, Phase II (KMG-II): from individual species to whole genera.</title>
        <authorList>
            <person name="Goeker M."/>
        </authorList>
    </citation>
    <scope>NUCLEOTIDE SEQUENCE [LARGE SCALE GENOMIC DNA]</scope>
    <source>
        <strain evidence="2 3">DSM 235</strain>
    </source>
</reference>
<dbReference type="AlphaFoldDB" id="A0A495VE77"/>
<gene>
    <name evidence="2" type="ORF">BDD21_5266</name>
</gene>
<evidence type="ECO:0000313" key="2">
    <source>
        <dbReference type="EMBL" id="RKT47662.1"/>
    </source>
</evidence>
<evidence type="ECO:0000313" key="3">
    <source>
        <dbReference type="Proteomes" id="UP000274556"/>
    </source>
</evidence>
<keyword evidence="3" id="KW-1185">Reference proteome</keyword>
<comment type="caution">
    <text evidence="2">The sequence shown here is derived from an EMBL/GenBank/DDBJ whole genome shotgun (WGS) entry which is preliminary data.</text>
</comment>
<evidence type="ECO:0000256" key="1">
    <source>
        <dbReference type="SAM" id="MobiDB-lite"/>
    </source>
</evidence>
<dbReference type="Proteomes" id="UP000274556">
    <property type="component" value="Unassembled WGS sequence"/>
</dbReference>
<sequence>MGLIDADIDLINPASPNRPTAVVKSTVPNNGPNV</sequence>
<proteinExistence type="predicted"/>
<name>A0A495VE77_9GAMM</name>
<accession>A0A495VE77</accession>